<dbReference type="VEuPathDB" id="VectorBase:PHUM380910"/>
<dbReference type="CTD" id="8237233"/>
<evidence type="ECO:0000313" key="1">
    <source>
        <dbReference type="EMBL" id="EEB15705.1"/>
    </source>
</evidence>
<dbReference type="EnsemblMetazoa" id="PHUM380910-RA">
    <property type="protein sequence ID" value="PHUM380910-PA"/>
    <property type="gene ID" value="PHUM380910"/>
</dbReference>
<dbReference type="AlphaFoldDB" id="E0VQP9"/>
<evidence type="ECO:0000313" key="2">
    <source>
        <dbReference type="EnsemblMetazoa" id="PHUM380910-PA"/>
    </source>
</evidence>
<protein>
    <submittedName>
        <fullName evidence="1 2">Uncharacterized protein</fullName>
    </submittedName>
</protein>
<dbReference type="EMBL" id="DS235430">
    <property type="protein sequence ID" value="EEB15705.1"/>
    <property type="molecule type" value="Genomic_DNA"/>
</dbReference>
<evidence type="ECO:0000313" key="3">
    <source>
        <dbReference type="Proteomes" id="UP000009046"/>
    </source>
</evidence>
<dbReference type="GeneID" id="8237233"/>
<reference evidence="1" key="2">
    <citation type="submission" date="2007-04" db="EMBL/GenBank/DDBJ databases">
        <title>The genome of the human body louse.</title>
        <authorList>
            <consortium name="The Human Body Louse Genome Consortium"/>
            <person name="Kirkness E."/>
            <person name="Walenz B."/>
            <person name="Hass B."/>
            <person name="Bruggner R."/>
            <person name="Strausberg R."/>
        </authorList>
    </citation>
    <scope>NUCLEOTIDE SEQUENCE</scope>
    <source>
        <strain evidence="1">USDA</strain>
    </source>
</reference>
<dbReference type="KEGG" id="phu:Phum_PHUM380910"/>
<reference evidence="1" key="1">
    <citation type="submission" date="2007-04" db="EMBL/GenBank/DDBJ databases">
        <title>Annotation of Pediculus humanus corporis strain USDA.</title>
        <authorList>
            <person name="Kirkness E."/>
            <person name="Hannick L."/>
            <person name="Hass B."/>
            <person name="Bruggner R."/>
            <person name="Lawson D."/>
            <person name="Bidwell S."/>
            <person name="Joardar V."/>
            <person name="Caler E."/>
            <person name="Walenz B."/>
            <person name="Inman J."/>
            <person name="Schobel S."/>
            <person name="Galinsky K."/>
            <person name="Amedeo P."/>
            <person name="Strausberg R."/>
        </authorList>
    </citation>
    <scope>NUCLEOTIDE SEQUENCE</scope>
    <source>
        <strain evidence="1">USDA</strain>
    </source>
</reference>
<dbReference type="InParanoid" id="E0VQP9"/>
<keyword evidence="3" id="KW-1185">Reference proteome</keyword>
<reference evidence="2" key="3">
    <citation type="submission" date="2021-02" db="UniProtKB">
        <authorList>
            <consortium name="EnsemblMetazoa"/>
        </authorList>
    </citation>
    <scope>IDENTIFICATION</scope>
    <source>
        <strain evidence="2">USDA</strain>
    </source>
</reference>
<proteinExistence type="predicted"/>
<dbReference type="Proteomes" id="UP000009046">
    <property type="component" value="Unassembled WGS sequence"/>
</dbReference>
<dbReference type="HOGENOM" id="CLU_1211061_0_0_1"/>
<dbReference type="EMBL" id="AAZO01004447">
    <property type="status" value="NOT_ANNOTATED_CDS"/>
    <property type="molecule type" value="Genomic_DNA"/>
</dbReference>
<dbReference type="RefSeq" id="XP_002428443.1">
    <property type="nucleotide sequence ID" value="XM_002428398.1"/>
</dbReference>
<organism>
    <name type="scientific">Pediculus humanus subsp. corporis</name>
    <name type="common">Body louse</name>
    <dbReference type="NCBI Taxonomy" id="121224"/>
    <lineage>
        <taxon>Eukaryota</taxon>
        <taxon>Metazoa</taxon>
        <taxon>Ecdysozoa</taxon>
        <taxon>Arthropoda</taxon>
        <taxon>Hexapoda</taxon>
        <taxon>Insecta</taxon>
        <taxon>Pterygota</taxon>
        <taxon>Neoptera</taxon>
        <taxon>Paraneoptera</taxon>
        <taxon>Psocodea</taxon>
        <taxon>Troctomorpha</taxon>
        <taxon>Phthiraptera</taxon>
        <taxon>Anoplura</taxon>
        <taxon>Pediculidae</taxon>
        <taxon>Pediculus</taxon>
    </lineage>
</organism>
<gene>
    <name evidence="2" type="primary">8237233</name>
    <name evidence="1" type="ORF">Phum_PHUM380910</name>
</gene>
<sequence>MVEIIKEVSHFKISMWYSTEEEELVTMLLKSVEIPVLINVQENFEEGIYTERPSDLVFVFGKISIGMLLNNTFWGLNTRFLVISKFFDEVKTDIKIFWNYKVINVFEIVWPGKEIIIYSFLPYANEHCDLEIFDVDKFSTQTKKFVNNCFALKNNKNFKNLNQCNVNATFVKVKPIVISDEDKNMTKNLHGIEGKVLMEYGKKLNFNITFATSADGVGWGWIKPSPQVL</sequence>
<accession>E0VQP9</accession>
<name>E0VQP9_PEDHC</name>